<proteinExistence type="predicted"/>
<protein>
    <recommendedName>
        <fullName evidence="3">Four helix bundle protein</fullName>
    </recommendedName>
</protein>
<reference evidence="1 2" key="1">
    <citation type="journal article" date="2016" name="Nat. Commun.">
        <title>Thousands of microbial genomes shed light on interconnected biogeochemical processes in an aquifer system.</title>
        <authorList>
            <person name="Anantharaman K."/>
            <person name="Brown C.T."/>
            <person name="Hug L.A."/>
            <person name="Sharon I."/>
            <person name="Castelle C.J."/>
            <person name="Probst A.J."/>
            <person name="Thomas B.C."/>
            <person name="Singh A."/>
            <person name="Wilkins M.J."/>
            <person name="Karaoz U."/>
            <person name="Brodie E.L."/>
            <person name="Williams K.H."/>
            <person name="Hubbard S.S."/>
            <person name="Banfield J.F."/>
        </authorList>
    </citation>
    <scope>NUCLEOTIDE SEQUENCE [LARGE SCALE GENOMIC DNA]</scope>
</reference>
<gene>
    <name evidence="1" type="ORF">A3A34_03500</name>
</gene>
<dbReference type="CDD" id="cd16377">
    <property type="entry name" value="23S_rRNA_IVP_like"/>
    <property type="match status" value="1"/>
</dbReference>
<dbReference type="PANTHER" id="PTHR38471">
    <property type="entry name" value="FOUR HELIX BUNDLE PROTEIN"/>
    <property type="match status" value="1"/>
</dbReference>
<dbReference type="AlphaFoldDB" id="A0A1F6EMK3"/>
<evidence type="ECO:0000313" key="2">
    <source>
        <dbReference type="Proteomes" id="UP000178587"/>
    </source>
</evidence>
<dbReference type="NCBIfam" id="TIGR02436">
    <property type="entry name" value="four helix bundle protein"/>
    <property type="match status" value="1"/>
</dbReference>
<dbReference type="EMBL" id="MFLU01000012">
    <property type="protein sequence ID" value="OGG74860.1"/>
    <property type="molecule type" value="Genomic_DNA"/>
</dbReference>
<comment type="caution">
    <text evidence="1">The sequence shown here is derived from an EMBL/GenBank/DDBJ whole genome shotgun (WGS) entry which is preliminary data.</text>
</comment>
<evidence type="ECO:0000313" key="1">
    <source>
        <dbReference type="EMBL" id="OGG74860.1"/>
    </source>
</evidence>
<dbReference type="NCBIfam" id="NF008911">
    <property type="entry name" value="PRK12275.1-2"/>
    <property type="match status" value="1"/>
</dbReference>
<dbReference type="SUPFAM" id="SSF158446">
    <property type="entry name" value="IVS-encoded protein-like"/>
    <property type="match status" value="1"/>
</dbReference>
<dbReference type="Proteomes" id="UP000178587">
    <property type="component" value="Unassembled WGS sequence"/>
</dbReference>
<dbReference type="InterPro" id="IPR012657">
    <property type="entry name" value="23S_rRNA-intervening_sequence"/>
</dbReference>
<organism evidence="1 2">
    <name type="scientific">Candidatus Kaiserbacteria bacterium RIFCSPLOWO2_01_FULL_50_24</name>
    <dbReference type="NCBI Taxonomy" id="1798507"/>
    <lineage>
        <taxon>Bacteria</taxon>
        <taxon>Candidatus Kaiseribacteriota</taxon>
    </lineage>
</organism>
<dbReference type="Gene3D" id="1.20.1440.60">
    <property type="entry name" value="23S rRNA-intervening sequence"/>
    <property type="match status" value="1"/>
</dbReference>
<evidence type="ECO:0008006" key="3">
    <source>
        <dbReference type="Google" id="ProtNLM"/>
    </source>
</evidence>
<dbReference type="PANTHER" id="PTHR38471:SF2">
    <property type="entry name" value="FOUR HELIX BUNDLE PROTEIN"/>
    <property type="match status" value="1"/>
</dbReference>
<dbReference type="InterPro" id="IPR036583">
    <property type="entry name" value="23S_rRNA_IVS_sf"/>
</dbReference>
<sequence>MQSFRDLIVWQRAIELVTETYRITKKFPREEIFGLTSQIRRAAVSIPANISEGYARKHRAEYIQFLRIAFGSGAELETHFVLVQNLGYIDRTEIEKVSKLLDETMRMLNKLISTLVAKP</sequence>
<name>A0A1F6EMK3_9BACT</name>
<dbReference type="STRING" id="1798507.A3A34_03500"/>
<accession>A0A1F6EMK3</accession>
<dbReference type="Pfam" id="PF05635">
    <property type="entry name" value="23S_rRNA_IVP"/>
    <property type="match status" value="1"/>
</dbReference>